<dbReference type="SMART" id="SM00382">
    <property type="entry name" value="AAA"/>
    <property type="match status" value="1"/>
</dbReference>
<keyword evidence="1 8" id="KW-0597">Phosphoprotein</keyword>
<evidence type="ECO:0000256" key="5">
    <source>
        <dbReference type="ARBA" id="ARBA00023015"/>
    </source>
</evidence>
<evidence type="ECO:0000256" key="4">
    <source>
        <dbReference type="ARBA" id="ARBA00023012"/>
    </source>
</evidence>
<dbReference type="InterPro" id="IPR009057">
    <property type="entry name" value="Homeodomain-like_sf"/>
</dbReference>
<evidence type="ECO:0000256" key="6">
    <source>
        <dbReference type="ARBA" id="ARBA00023125"/>
    </source>
</evidence>
<dbReference type="Gene3D" id="3.40.50.300">
    <property type="entry name" value="P-loop containing nucleotide triphosphate hydrolases"/>
    <property type="match status" value="1"/>
</dbReference>
<keyword evidence="4" id="KW-0902">Two-component regulatory system</keyword>
<keyword evidence="12" id="KW-1185">Reference proteome</keyword>
<dbReference type="PROSITE" id="PS00688">
    <property type="entry name" value="SIGMA54_INTERACT_3"/>
    <property type="match status" value="1"/>
</dbReference>
<dbReference type="InterPro" id="IPR025944">
    <property type="entry name" value="Sigma_54_int_dom_CS"/>
</dbReference>
<gene>
    <name evidence="11" type="ORF">DZC52_11330</name>
</gene>
<protein>
    <submittedName>
        <fullName evidence="11">Response regulator</fullName>
    </submittedName>
</protein>
<evidence type="ECO:0000256" key="1">
    <source>
        <dbReference type="ARBA" id="ARBA00022553"/>
    </source>
</evidence>
<feature type="domain" description="Sigma-54 factor interaction" evidence="9">
    <location>
        <begin position="147"/>
        <end position="378"/>
    </location>
</feature>
<dbReference type="InterPro" id="IPR001789">
    <property type="entry name" value="Sig_transdc_resp-reg_receiver"/>
</dbReference>
<dbReference type="InterPro" id="IPR003593">
    <property type="entry name" value="AAA+_ATPase"/>
</dbReference>
<dbReference type="Pfam" id="PF00158">
    <property type="entry name" value="Sigma54_activat"/>
    <property type="match status" value="1"/>
</dbReference>
<keyword evidence="2" id="KW-0547">Nucleotide-binding</keyword>
<dbReference type="GO" id="GO:0005524">
    <property type="term" value="F:ATP binding"/>
    <property type="evidence" value="ECO:0007669"/>
    <property type="project" value="UniProtKB-KW"/>
</dbReference>
<evidence type="ECO:0000256" key="7">
    <source>
        <dbReference type="ARBA" id="ARBA00023163"/>
    </source>
</evidence>
<dbReference type="PROSITE" id="PS50045">
    <property type="entry name" value="SIGMA54_INTERACT_4"/>
    <property type="match status" value="1"/>
</dbReference>
<keyword evidence="3" id="KW-0067">ATP-binding</keyword>
<dbReference type="Gene3D" id="1.10.10.60">
    <property type="entry name" value="Homeodomain-like"/>
    <property type="match status" value="1"/>
</dbReference>
<evidence type="ECO:0000256" key="2">
    <source>
        <dbReference type="ARBA" id="ARBA00022741"/>
    </source>
</evidence>
<keyword evidence="7" id="KW-0804">Transcription</keyword>
<dbReference type="Gene3D" id="1.10.8.60">
    <property type="match status" value="1"/>
</dbReference>
<dbReference type="SUPFAM" id="SSF46689">
    <property type="entry name" value="Homeodomain-like"/>
    <property type="match status" value="1"/>
</dbReference>
<evidence type="ECO:0000313" key="12">
    <source>
        <dbReference type="Proteomes" id="UP000260351"/>
    </source>
</evidence>
<dbReference type="SMART" id="SM00448">
    <property type="entry name" value="REC"/>
    <property type="match status" value="1"/>
</dbReference>
<evidence type="ECO:0000313" key="11">
    <source>
        <dbReference type="EMBL" id="RFF29676.1"/>
    </source>
</evidence>
<dbReference type="FunFam" id="3.40.50.300:FF:000006">
    <property type="entry name" value="DNA-binding transcriptional regulator NtrC"/>
    <property type="match status" value="1"/>
</dbReference>
<dbReference type="Gene3D" id="3.40.50.2300">
    <property type="match status" value="1"/>
</dbReference>
<dbReference type="InterPro" id="IPR058031">
    <property type="entry name" value="AAA_lid_NorR"/>
</dbReference>
<evidence type="ECO:0000256" key="3">
    <source>
        <dbReference type="ARBA" id="ARBA00022840"/>
    </source>
</evidence>
<dbReference type="InterPro" id="IPR025662">
    <property type="entry name" value="Sigma_54_int_dom_ATP-bd_1"/>
</dbReference>
<dbReference type="InterPro" id="IPR011006">
    <property type="entry name" value="CheY-like_superfamily"/>
</dbReference>
<feature type="domain" description="Response regulatory" evidence="10">
    <location>
        <begin position="16"/>
        <end position="130"/>
    </location>
</feature>
<evidence type="ECO:0000259" key="10">
    <source>
        <dbReference type="PROSITE" id="PS50110"/>
    </source>
</evidence>
<dbReference type="PROSITE" id="PS50110">
    <property type="entry name" value="RESPONSE_REGULATORY"/>
    <property type="match status" value="1"/>
</dbReference>
<dbReference type="PANTHER" id="PTHR32071">
    <property type="entry name" value="TRANSCRIPTIONAL REGULATORY PROTEIN"/>
    <property type="match status" value="1"/>
</dbReference>
<dbReference type="FunFam" id="3.40.50.2300:FF:000018">
    <property type="entry name" value="DNA-binding transcriptional regulator NtrC"/>
    <property type="match status" value="1"/>
</dbReference>
<dbReference type="InterPro" id="IPR002078">
    <property type="entry name" value="Sigma_54_int"/>
</dbReference>
<dbReference type="AlphaFoldDB" id="A0A3E1K6M0"/>
<dbReference type="CDD" id="cd00009">
    <property type="entry name" value="AAA"/>
    <property type="match status" value="1"/>
</dbReference>
<dbReference type="SUPFAM" id="SSF52540">
    <property type="entry name" value="P-loop containing nucleoside triphosphate hydrolases"/>
    <property type="match status" value="1"/>
</dbReference>
<accession>A0A3E1K6M0</accession>
<dbReference type="GO" id="GO:0000160">
    <property type="term" value="P:phosphorelay signal transduction system"/>
    <property type="evidence" value="ECO:0007669"/>
    <property type="project" value="UniProtKB-KW"/>
</dbReference>
<sequence length="457" mass="50066">MTERLEADEAERNGCRILLVDDDPGLLRLISLRLESNGYLVDTAESGEAALGRVAAQAPDAVITDLRMEGMDGMALFRQLRERDPALPVVILTAHGTIPDAVAATREGAFGFLTKPFDSAELLETIAEATGRNRAGAGRSASWRESIVTRSHAMETLLSELEMVAESDASVLLIGESGTGKEVIARAIHDASPRRNGPFVAINCASVPAELLESELFGYRKGAFTGADSDRDGLFVTAAGGTLLLDEIGDMPAAFQAKLLRALQEKRVRPVGAAEEVATDVRVVSATHRDLERAIRDGDFREDLFYRLNVVQFDVPALRDRPEDIVPLAEHFLADIQKDRLKADRIQGFSRDALRVLLGHDWPGNVRQLANVVEQACVLCRKGPVPANLVQRALRRDPTGVQPLAEARDAFERDYLVRIMRMAGGNVSEAARLAGRNRTEFYRLLGRHQLEPGDFKD</sequence>
<dbReference type="InterPro" id="IPR025943">
    <property type="entry name" value="Sigma_54_int_dom_ATP-bd_2"/>
</dbReference>
<dbReference type="EMBL" id="QUZK01000042">
    <property type="protein sequence ID" value="RFF29676.1"/>
    <property type="molecule type" value="Genomic_DNA"/>
</dbReference>
<evidence type="ECO:0000256" key="8">
    <source>
        <dbReference type="PROSITE-ProRule" id="PRU00169"/>
    </source>
</evidence>
<dbReference type="Proteomes" id="UP000260351">
    <property type="component" value="Unassembled WGS sequence"/>
</dbReference>
<dbReference type="InterPro" id="IPR027417">
    <property type="entry name" value="P-loop_NTPase"/>
</dbReference>
<dbReference type="PROSITE" id="PS00676">
    <property type="entry name" value="SIGMA54_INTERACT_2"/>
    <property type="match status" value="1"/>
</dbReference>
<keyword evidence="5" id="KW-0805">Transcription regulation</keyword>
<organism evidence="11 12">
    <name type="scientific">Wenzhouxiangella sediminis</name>
    <dbReference type="NCBI Taxonomy" id="1792836"/>
    <lineage>
        <taxon>Bacteria</taxon>
        <taxon>Pseudomonadati</taxon>
        <taxon>Pseudomonadota</taxon>
        <taxon>Gammaproteobacteria</taxon>
        <taxon>Chromatiales</taxon>
        <taxon>Wenzhouxiangellaceae</taxon>
        <taxon>Wenzhouxiangella</taxon>
    </lineage>
</organism>
<dbReference type="SUPFAM" id="SSF52172">
    <property type="entry name" value="CheY-like"/>
    <property type="match status" value="1"/>
</dbReference>
<dbReference type="PROSITE" id="PS00675">
    <property type="entry name" value="SIGMA54_INTERACT_1"/>
    <property type="match status" value="1"/>
</dbReference>
<name>A0A3E1K6M0_9GAMM</name>
<dbReference type="Pfam" id="PF00072">
    <property type="entry name" value="Response_reg"/>
    <property type="match status" value="1"/>
</dbReference>
<dbReference type="Pfam" id="PF25601">
    <property type="entry name" value="AAA_lid_14"/>
    <property type="match status" value="1"/>
</dbReference>
<dbReference type="PANTHER" id="PTHR32071:SF116">
    <property type="entry name" value="TRANSCRIPTIONAL REGULATORY PROTEIN GLRR"/>
    <property type="match status" value="1"/>
</dbReference>
<evidence type="ECO:0000259" key="9">
    <source>
        <dbReference type="PROSITE" id="PS50045"/>
    </source>
</evidence>
<proteinExistence type="predicted"/>
<dbReference type="OrthoDB" id="9804019at2"/>
<dbReference type="GO" id="GO:0003677">
    <property type="term" value="F:DNA binding"/>
    <property type="evidence" value="ECO:0007669"/>
    <property type="project" value="UniProtKB-KW"/>
</dbReference>
<reference evidence="11 12" key="1">
    <citation type="submission" date="2018-08" db="EMBL/GenBank/DDBJ databases">
        <title>Wenzhouxiangella salilacus sp. nov., a novel bacterium isolated from a saline lake in Xinjiang Province, China.</title>
        <authorList>
            <person name="Han S."/>
        </authorList>
    </citation>
    <scope>NUCLEOTIDE SEQUENCE [LARGE SCALE GENOMIC DNA]</scope>
    <source>
        <strain evidence="11 12">XDB06</strain>
    </source>
</reference>
<dbReference type="RefSeq" id="WP_116651260.1">
    <property type="nucleotide sequence ID" value="NZ_QUZK01000042.1"/>
</dbReference>
<feature type="modified residue" description="4-aspartylphosphate" evidence="8">
    <location>
        <position position="65"/>
    </location>
</feature>
<keyword evidence="6" id="KW-0238">DNA-binding</keyword>
<dbReference type="GO" id="GO:0006355">
    <property type="term" value="P:regulation of DNA-templated transcription"/>
    <property type="evidence" value="ECO:0007669"/>
    <property type="project" value="InterPro"/>
</dbReference>
<comment type="caution">
    <text evidence="11">The sequence shown here is derived from an EMBL/GenBank/DDBJ whole genome shotgun (WGS) entry which is preliminary data.</text>
</comment>